<keyword evidence="2" id="KW-1185">Reference proteome</keyword>
<comment type="caution">
    <text evidence="1">The sequence shown here is derived from an EMBL/GenBank/DDBJ whole genome shotgun (WGS) entry which is preliminary data.</text>
</comment>
<proteinExistence type="predicted"/>
<dbReference type="Gene3D" id="3.40.50.300">
    <property type="entry name" value="P-loop containing nucleotide triphosphate hydrolases"/>
    <property type="match status" value="1"/>
</dbReference>
<evidence type="ECO:0000313" key="1">
    <source>
        <dbReference type="EMBL" id="MBY8889233.1"/>
    </source>
</evidence>
<dbReference type="RefSeq" id="WP_222982379.1">
    <property type="nucleotide sequence ID" value="NZ_JAINVZ010000038.1"/>
</dbReference>
<sequence>MAVIALASAKSSGVTTASLALALASPRPTLLAECDPSGGSIRGGFLGGQLNPHVGVYQLATAERQGPEHLAAAFAQQLRALDGRGDRQLLAGLADPRQAAAMAGTWAPLAQLLRLMDSQAGYDVIIDAGRLVTEAGGLHPVLSPSAVLHHADVVLLVVNGWLDSVAATAPVIELLQAELAARGSGADALGVLLVEDGPERPHGVSSALGVPVVAGLPWDAAPAAHLRRGAAAPRNFTRSPLMRSARSACGPIEALAQHRRVRQMPSQQPSPGVAGVLQRLAQARGTIHA</sequence>
<dbReference type="EMBL" id="JAINVZ010000038">
    <property type="protein sequence ID" value="MBY8889233.1"/>
    <property type="molecule type" value="Genomic_DNA"/>
</dbReference>
<reference evidence="1 2" key="1">
    <citation type="submission" date="2021-08" db="EMBL/GenBank/DDBJ databases">
        <title>Streptomyces sp. PTM05 isolated from lichen.</title>
        <authorList>
            <person name="Somphong A."/>
            <person name="Phongsopitanun W."/>
            <person name="Tanasupawat S."/>
        </authorList>
    </citation>
    <scope>NUCLEOTIDE SEQUENCE [LARGE SCALE GENOMIC DNA]</scope>
    <source>
        <strain evidence="1 2">Ptm05</strain>
    </source>
</reference>
<evidence type="ECO:0000313" key="2">
    <source>
        <dbReference type="Proteomes" id="UP001198565"/>
    </source>
</evidence>
<evidence type="ECO:0008006" key="3">
    <source>
        <dbReference type="Google" id="ProtNLM"/>
    </source>
</evidence>
<dbReference type="Proteomes" id="UP001198565">
    <property type="component" value="Unassembled WGS sequence"/>
</dbReference>
<dbReference type="InterPro" id="IPR027417">
    <property type="entry name" value="P-loop_NTPase"/>
</dbReference>
<gene>
    <name evidence="1" type="ORF">K7472_30955</name>
</gene>
<name>A0ABS7R205_9ACTN</name>
<dbReference type="SUPFAM" id="SSF52540">
    <property type="entry name" value="P-loop containing nucleoside triphosphate hydrolases"/>
    <property type="match status" value="1"/>
</dbReference>
<protein>
    <recommendedName>
        <fullName evidence="3">Cellulose biosynthesis protein BcsQ</fullName>
    </recommendedName>
</protein>
<accession>A0ABS7R205</accession>
<organism evidence="1 2">
    <name type="scientific">Streptantibioticus parmotrematis</name>
    <dbReference type="NCBI Taxonomy" id="2873249"/>
    <lineage>
        <taxon>Bacteria</taxon>
        <taxon>Bacillati</taxon>
        <taxon>Actinomycetota</taxon>
        <taxon>Actinomycetes</taxon>
        <taxon>Kitasatosporales</taxon>
        <taxon>Streptomycetaceae</taxon>
        <taxon>Streptantibioticus</taxon>
    </lineage>
</organism>